<evidence type="ECO:0000256" key="1">
    <source>
        <dbReference type="SAM" id="MobiDB-lite"/>
    </source>
</evidence>
<dbReference type="PANTHER" id="PTHR42834">
    <property type="entry name" value="ENDONUCLEASE/EXONUCLEASE/PHOSPHATASE FAMILY PROTEIN (AFU_ORTHOLOGUE AFUA_3G09210)"/>
    <property type="match status" value="1"/>
</dbReference>
<dbReference type="PANTHER" id="PTHR42834:SF1">
    <property type="entry name" value="ENDONUCLEASE_EXONUCLEASE_PHOSPHATASE FAMILY PROTEIN (AFU_ORTHOLOGUE AFUA_3G09210)"/>
    <property type="match status" value="1"/>
</dbReference>
<dbReference type="GO" id="GO:0003824">
    <property type="term" value="F:catalytic activity"/>
    <property type="evidence" value="ECO:0007669"/>
    <property type="project" value="InterPro"/>
</dbReference>
<sequence>MKLFAALRITPLCLLSRYAYAQDSYAVKITDIQGASFQSPFSGQYVEVTGVVTAKDRYGAWIQEESTGDERISTGLRLFGNLASKLAQVGELVSVAGRVTEYRSRDNDLFLTELDQLSSVRTLSTGHAIAPLILGVDRIPPRNQFSSLDTGSDGWLSFPNNVTLLESVNATLRPDEFGLDFWESLEGQLVTVPFPTAANFPDRFGSIWVYGDWPVTGQNKRGGLTIHTDTHGVPPAHSEAILVGRPLDGSRNPKTMMGMKLANITGVVTYQFGAYYVMPLTAPEVLEAPSTEVLPSTLKSSAHACQLRIGDYNVENMSPRSRHIPRIAEHIADYLHTPDIVFVQEIQDDSGPRNNGVVSANKTLQALADAIEKASGGVKYHFVNIDPEDNKDGGAPGGNIRVAYLWRPERVSLLPGLPGNATLSTLPVADEDGNVELSYNPGRIQPLHSAWEETRKPLAAAWQTTSGERFYTVNVHLSSKRDSSSAQGDARPPVNGHAERRLSQVNVTATFVRSLLDLDPNGSVIVAGDMNEYLATRAVLRPLSAVLHDANEAADVPPAERYTYAYDQNAQEIDHVFVSDAIAQRSRGLSSGVEVEHVHVNTWGQTIGSRASDHDPTVVRLWVCDPEAGQPILATFPSCLVPVTEYVVKNEDAGARVRRAFVRRQVASGAKAPLPRLGELVALRFPGVPTGTSRAKDVESRRNWPARSKPYKPARPSPLARAPTTGGPTLESQVQMFDFPPLLTIANDVSRAQEPPRAGAVATQPCNIWETYGWNPDTASYATQAEADAIRNYGCPIIVGPRARGEEHLAFFAQGWQVSETTQDM</sequence>
<dbReference type="EMBL" id="MNAD01000194">
    <property type="protein sequence ID" value="OJT15134.1"/>
    <property type="molecule type" value="Genomic_DNA"/>
</dbReference>
<protein>
    <recommendedName>
        <fullName evidence="3">Endonuclease/exonuclease/phosphatase domain-containing protein</fullName>
    </recommendedName>
</protein>
<feature type="signal peptide" evidence="2">
    <location>
        <begin position="1"/>
        <end position="21"/>
    </location>
</feature>
<evidence type="ECO:0000313" key="5">
    <source>
        <dbReference type="Proteomes" id="UP000184267"/>
    </source>
</evidence>
<name>A0A1M2W5I7_TRAPU</name>
<comment type="caution">
    <text evidence="4">The sequence shown here is derived from an EMBL/GenBank/DDBJ whole genome shotgun (WGS) entry which is preliminary data.</text>
</comment>
<evidence type="ECO:0000259" key="3">
    <source>
        <dbReference type="Pfam" id="PF03372"/>
    </source>
</evidence>
<dbReference type="OrthoDB" id="47488at2759"/>
<evidence type="ECO:0000313" key="4">
    <source>
        <dbReference type="EMBL" id="OJT15134.1"/>
    </source>
</evidence>
<dbReference type="Pfam" id="PF03372">
    <property type="entry name" value="Exo_endo_phos"/>
    <property type="match status" value="1"/>
</dbReference>
<dbReference type="Gene3D" id="3.60.10.10">
    <property type="entry name" value="Endonuclease/exonuclease/phosphatase"/>
    <property type="match status" value="1"/>
</dbReference>
<dbReference type="Proteomes" id="UP000184267">
    <property type="component" value="Unassembled WGS sequence"/>
</dbReference>
<dbReference type="InterPro" id="IPR036691">
    <property type="entry name" value="Endo/exonu/phosph_ase_sf"/>
</dbReference>
<dbReference type="AlphaFoldDB" id="A0A1M2W5I7"/>
<proteinExistence type="predicted"/>
<dbReference type="SUPFAM" id="SSF56219">
    <property type="entry name" value="DNase I-like"/>
    <property type="match status" value="1"/>
</dbReference>
<gene>
    <name evidence="4" type="ORF">TRAPUB_8306</name>
</gene>
<keyword evidence="2" id="KW-0732">Signal</keyword>
<dbReference type="InterPro" id="IPR005135">
    <property type="entry name" value="Endo/exonuclease/phosphatase"/>
</dbReference>
<accession>A0A1M2W5I7</accession>
<organism evidence="4 5">
    <name type="scientific">Trametes pubescens</name>
    <name type="common">White-rot fungus</name>
    <dbReference type="NCBI Taxonomy" id="154538"/>
    <lineage>
        <taxon>Eukaryota</taxon>
        <taxon>Fungi</taxon>
        <taxon>Dikarya</taxon>
        <taxon>Basidiomycota</taxon>
        <taxon>Agaricomycotina</taxon>
        <taxon>Agaricomycetes</taxon>
        <taxon>Polyporales</taxon>
        <taxon>Polyporaceae</taxon>
        <taxon>Trametes</taxon>
    </lineage>
</organism>
<dbReference type="OMA" id="HTPDIVF"/>
<evidence type="ECO:0000256" key="2">
    <source>
        <dbReference type="SAM" id="SignalP"/>
    </source>
</evidence>
<reference evidence="4 5" key="1">
    <citation type="submission" date="2016-10" db="EMBL/GenBank/DDBJ databases">
        <title>Genome sequence of the basidiomycete white-rot fungus Trametes pubescens.</title>
        <authorList>
            <person name="Makela M.R."/>
            <person name="Granchi Z."/>
            <person name="Peng M."/>
            <person name="De Vries R.P."/>
            <person name="Grigoriev I."/>
            <person name="Riley R."/>
            <person name="Hilden K."/>
        </authorList>
    </citation>
    <scope>NUCLEOTIDE SEQUENCE [LARGE SCALE GENOMIC DNA]</scope>
    <source>
        <strain evidence="4 5">FBCC735</strain>
    </source>
</reference>
<feature type="domain" description="Endonuclease/exonuclease/phosphatase" evidence="3">
    <location>
        <begin position="329"/>
        <end position="614"/>
    </location>
</feature>
<feature type="region of interest" description="Disordered" evidence="1">
    <location>
        <begin position="690"/>
        <end position="728"/>
    </location>
</feature>
<dbReference type="CDD" id="cd04486">
    <property type="entry name" value="YhcR_OBF_like"/>
    <property type="match status" value="1"/>
</dbReference>
<keyword evidence="5" id="KW-1185">Reference proteome</keyword>
<dbReference type="STRING" id="154538.A0A1M2W5I7"/>
<feature type="chain" id="PRO_5009890664" description="Endonuclease/exonuclease/phosphatase domain-containing protein" evidence="2">
    <location>
        <begin position="22"/>
        <end position="825"/>
    </location>
</feature>